<dbReference type="AlphaFoldDB" id="A0A923LRM2"/>
<feature type="transmembrane region" description="Helical" evidence="1">
    <location>
        <begin position="30"/>
        <end position="50"/>
    </location>
</feature>
<feature type="transmembrane region" description="Helical" evidence="1">
    <location>
        <begin position="162"/>
        <end position="189"/>
    </location>
</feature>
<feature type="transmembrane region" description="Helical" evidence="1">
    <location>
        <begin position="355"/>
        <end position="371"/>
    </location>
</feature>
<feature type="transmembrane region" description="Helical" evidence="1">
    <location>
        <begin position="96"/>
        <end position="113"/>
    </location>
</feature>
<feature type="transmembrane region" description="Helical" evidence="1">
    <location>
        <begin position="249"/>
        <end position="269"/>
    </location>
</feature>
<accession>A0A923LRM2</accession>
<evidence type="ECO:0000313" key="2">
    <source>
        <dbReference type="EMBL" id="MBC5715242.1"/>
    </source>
</evidence>
<keyword evidence="3" id="KW-1185">Reference proteome</keyword>
<protein>
    <submittedName>
        <fullName evidence="2">EpsG family protein</fullName>
    </submittedName>
</protein>
<feature type="transmembrane region" description="Helical" evidence="1">
    <location>
        <begin position="201"/>
        <end position="217"/>
    </location>
</feature>
<proteinExistence type="predicted"/>
<evidence type="ECO:0000313" key="3">
    <source>
        <dbReference type="Proteomes" id="UP000606720"/>
    </source>
</evidence>
<dbReference type="RefSeq" id="WP_186867654.1">
    <property type="nucleotide sequence ID" value="NZ_JACOPH010000016.1"/>
</dbReference>
<feature type="transmembrane region" description="Helical" evidence="1">
    <location>
        <begin position="308"/>
        <end position="324"/>
    </location>
</feature>
<keyword evidence="1" id="KW-0472">Membrane</keyword>
<reference evidence="2" key="1">
    <citation type="submission" date="2020-08" db="EMBL/GenBank/DDBJ databases">
        <title>Genome public.</title>
        <authorList>
            <person name="Liu C."/>
            <person name="Sun Q."/>
        </authorList>
    </citation>
    <scope>NUCLEOTIDE SEQUENCE</scope>
    <source>
        <strain evidence="2">BX1005</strain>
    </source>
</reference>
<organism evidence="2 3">
    <name type="scientific">Roseburia zhanii</name>
    <dbReference type="NCBI Taxonomy" id="2763064"/>
    <lineage>
        <taxon>Bacteria</taxon>
        <taxon>Bacillati</taxon>
        <taxon>Bacillota</taxon>
        <taxon>Clostridia</taxon>
        <taxon>Lachnospirales</taxon>
        <taxon>Lachnospiraceae</taxon>
        <taxon>Roseburia</taxon>
    </lineage>
</organism>
<keyword evidence="1" id="KW-1133">Transmembrane helix</keyword>
<feature type="transmembrane region" description="Helical" evidence="1">
    <location>
        <begin position="330"/>
        <end position="348"/>
    </location>
</feature>
<dbReference type="EMBL" id="JACOPH010000016">
    <property type="protein sequence ID" value="MBC5715242.1"/>
    <property type="molecule type" value="Genomic_DNA"/>
</dbReference>
<name>A0A923LRM2_9FIRM</name>
<feature type="transmembrane region" description="Helical" evidence="1">
    <location>
        <begin position="120"/>
        <end position="150"/>
    </location>
</feature>
<feature type="transmembrane region" description="Helical" evidence="1">
    <location>
        <begin position="6"/>
        <end position="23"/>
    </location>
</feature>
<keyword evidence="1" id="KW-0812">Transmembrane</keyword>
<sequence>MEYNFWLFYLTGMAVAFLSLFTKQKKALQIITLVCAFMVLSSCVPSHIMWNDLNNYEVNFNSLVEFYPIKLANDWAYYNSMYICKLLGMSYMEAKSVLLLISLILILIAVGKFTQRGVGFVFLFFMLHLIFNQALILRNSIGFSVLLLGIDGLIKPETKHGGWRFVLFTILGAQFHSMIYLYLPLIVVTWKWENLKKYRKLLTAALIFGVLGLIASIRDNELVSIMATFIGNLIGSEKYIHYAVALGRYAWLSVLLIWGATVINAWYVGRWVKGDISISSKSIRIIDGLLINTEKSVTINKWLERMQLILLLCSVYIPLAILTLHQSRFLKYMTIVNFIYMAMMYEYTPDRNKRRYIFLSTLMLTLLWLYFDMNIYGGYSTEILTYYVVNGRWFWE</sequence>
<evidence type="ECO:0000256" key="1">
    <source>
        <dbReference type="SAM" id="Phobius"/>
    </source>
</evidence>
<dbReference type="Proteomes" id="UP000606720">
    <property type="component" value="Unassembled WGS sequence"/>
</dbReference>
<dbReference type="Pfam" id="PF14897">
    <property type="entry name" value="EpsG"/>
    <property type="match status" value="1"/>
</dbReference>
<dbReference type="InterPro" id="IPR049458">
    <property type="entry name" value="EpsG-like"/>
</dbReference>
<comment type="caution">
    <text evidence="2">The sequence shown here is derived from an EMBL/GenBank/DDBJ whole genome shotgun (WGS) entry which is preliminary data.</text>
</comment>
<gene>
    <name evidence="2" type="ORF">H8S17_13705</name>
</gene>